<dbReference type="AlphaFoldDB" id="A0A9W4HKF0"/>
<feature type="region of interest" description="Disordered" evidence="1">
    <location>
        <begin position="170"/>
        <end position="215"/>
    </location>
</feature>
<comment type="caution">
    <text evidence="2">The sequence shown here is derived from an EMBL/GenBank/DDBJ whole genome shotgun (WGS) entry which is preliminary data.</text>
</comment>
<organism evidence="2 3">
    <name type="scientific">Penicillium olsonii</name>
    <dbReference type="NCBI Taxonomy" id="99116"/>
    <lineage>
        <taxon>Eukaryota</taxon>
        <taxon>Fungi</taxon>
        <taxon>Dikarya</taxon>
        <taxon>Ascomycota</taxon>
        <taxon>Pezizomycotina</taxon>
        <taxon>Eurotiomycetes</taxon>
        <taxon>Eurotiomycetidae</taxon>
        <taxon>Eurotiales</taxon>
        <taxon>Aspergillaceae</taxon>
        <taxon>Penicillium</taxon>
    </lineage>
</organism>
<sequence>MEGSVIYQPFPSLPPLSFHTSSAFTIDYTMKPPSDALRHSLQKLAEARANRTTTTLPPPPYTLSVSRPTGTSVMTVDQLDPGDSYYPEESTPITIQIDNSVNVTGNGNTIMLPASGPHTPANESRSSPQMGPLAGVIIGALSRASALRDDSGAARPINITVNSGIRVHGENNVVSRRTTKPEAESTNTRGSEKIAQKRRASSEPIPPEAQRRRLA</sequence>
<dbReference type="EMBL" id="CAJVOS010000016">
    <property type="protein sequence ID" value="CAG8043945.1"/>
    <property type="molecule type" value="Genomic_DNA"/>
</dbReference>
<evidence type="ECO:0000313" key="3">
    <source>
        <dbReference type="Proteomes" id="UP001153618"/>
    </source>
</evidence>
<dbReference type="OrthoDB" id="5409271at2759"/>
<name>A0A9W4HKF0_PENOL</name>
<proteinExistence type="predicted"/>
<reference evidence="2" key="1">
    <citation type="submission" date="2021-07" db="EMBL/GenBank/DDBJ databases">
        <authorList>
            <person name="Branca A.L. A."/>
        </authorList>
    </citation>
    <scope>NUCLEOTIDE SEQUENCE</scope>
</reference>
<feature type="region of interest" description="Disordered" evidence="1">
    <location>
        <begin position="49"/>
        <end position="68"/>
    </location>
</feature>
<dbReference type="Proteomes" id="UP001153618">
    <property type="component" value="Unassembled WGS sequence"/>
</dbReference>
<evidence type="ECO:0000256" key="1">
    <source>
        <dbReference type="SAM" id="MobiDB-lite"/>
    </source>
</evidence>
<evidence type="ECO:0000313" key="2">
    <source>
        <dbReference type="EMBL" id="CAG8043945.1"/>
    </source>
</evidence>
<protein>
    <submittedName>
        <fullName evidence="2">Uncharacterized protein</fullName>
    </submittedName>
</protein>
<keyword evidence="3" id="KW-1185">Reference proteome</keyword>
<accession>A0A9W4HKF0</accession>
<gene>
    <name evidence="2" type="ORF">POLS_LOCUS3062</name>
</gene>